<dbReference type="PANTHER" id="PTHR31896">
    <property type="entry name" value="FAMILY REGULATORY PROTEIN, PUTATIVE (AFU_ORTHOLOGUE AFUA_3G14730)-RELATED"/>
    <property type="match status" value="1"/>
</dbReference>
<evidence type="ECO:0000259" key="3">
    <source>
        <dbReference type="Pfam" id="PF22664"/>
    </source>
</evidence>
<evidence type="ECO:0000256" key="2">
    <source>
        <dbReference type="ARBA" id="ARBA00023315"/>
    </source>
</evidence>
<sequence length="471" mass="51688">MTNVVLDILGQTPGLYKLYTQICSIYRVSDTSSHDAIIDTLTNGLDRLAKSFPWLTGQVINEGAGDGNTGVFKITPLDKIRLVVKDLRHDPSAPTMDGLCQAKYPFTMLDENIIAPCTTLNLPGNLPSITTESALVFCVQANFIEGGLMLTLVAQHNVMDMTSQDFILGLLSKACHNEAFTIEELTVGNMDRSHVIPLLDDSYTPGSELVHQIVKPAPSVKDVVLDPVTPPKSTWAYIELSAAQLGSLKVLATNTLPASTDFISTDDAVSAFIWKSIARARASRLEATCESLFTRAVDMRQRFGIPQGYPGLLQTLTYNTDTIQKLSEEPLGIVAAELRSQLDPKKNDLVFNTRALATFLSRSADKTKASFTATVNVSSDVMLSSWSGISCYDLDFNLGLGKPEAVRRPHFTPFEGLGYLMPRSAAGEMPVALVDHRLRIPPCLRIWELESFSFLHLSHPLHFYSVPYTTS</sequence>
<dbReference type="Proteomes" id="UP001227192">
    <property type="component" value="Unassembled WGS sequence"/>
</dbReference>
<dbReference type="InterPro" id="IPR051283">
    <property type="entry name" value="Sec_Metabolite_Acyltrans"/>
</dbReference>
<reference evidence="4" key="2">
    <citation type="journal article" date="2016" name="Fungal Biol.">
        <title>Ochratoxin A production by Penicillium thymicola.</title>
        <authorList>
            <person name="Nguyen H.D.T."/>
            <person name="McMullin D.R."/>
            <person name="Ponomareva E."/>
            <person name="Riley R."/>
            <person name="Pomraning K.R."/>
            <person name="Baker S.E."/>
            <person name="Seifert K.A."/>
        </authorList>
    </citation>
    <scope>NUCLEOTIDE SEQUENCE</scope>
    <source>
        <strain evidence="4">DAOM 180753</strain>
    </source>
</reference>
<dbReference type="InterPro" id="IPR023213">
    <property type="entry name" value="CAT-like_dom_sf"/>
</dbReference>
<organism evidence="4 5">
    <name type="scientific">Penicillium thymicola</name>
    <dbReference type="NCBI Taxonomy" id="293382"/>
    <lineage>
        <taxon>Eukaryota</taxon>
        <taxon>Fungi</taxon>
        <taxon>Dikarya</taxon>
        <taxon>Ascomycota</taxon>
        <taxon>Pezizomycotina</taxon>
        <taxon>Eurotiomycetes</taxon>
        <taxon>Eurotiomycetidae</taxon>
        <taxon>Eurotiales</taxon>
        <taxon>Aspergillaceae</taxon>
        <taxon>Penicillium</taxon>
    </lineage>
</organism>
<dbReference type="Gene3D" id="3.30.559.10">
    <property type="entry name" value="Chloramphenicol acetyltransferase-like domain"/>
    <property type="match status" value="2"/>
</dbReference>
<dbReference type="PANTHER" id="PTHR31896:SF64">
    <property type="entry name" value="TRICHOTHECENE 3-O-ACETYLTRANSFERASE"/>
    <property type="match status" value="1"/>
</dbReference>
<comment type="caution">
    <text evidence="4">The sequence shown here is derived from an EMBL/GenBank/DDBJ whole genome shotgun (WGS) entry which is preliminary data.</text>
</comment>
<accession>A0AAI9XDJ3</accession>
<evidence type="ECO:0000256" key="1">
    <source>
        <dbReference type="ARBA" id="ARBA00022679"/>
    </source>
</evidence>
<dbReference type="Pfam" id="PF22664">
    <property type="entry name" value="TRI-like_N"/>
    <property type="match status" value="1"/>
</dbReference>
<feature type="domain" description="Trichothecene 3-O-acetyltransferase-like N-terminal" evidence="3">
    <location>
        <begin position="18"/>
        <end position="175"/>
    </location>
</feature>
<reference evidence="4" key="1">
    <citation type="submission" date="2015-06" db="EMBL/GenBank/DDBJ databases">
        <authorList>
            <person name="Nguyen H."/>
        </authorList>
    </citation>
    <scope>NUCLEOTIDE SEQUENCE</scope>
    <source>
        <strain evidence="4">DAOM 180753</strain>
    </source>
</reference>
<proteinExistence type="predicted"/>
<dbReference type="EMBL" id="LACB01000002">
    <property type="protein sequence ID" value="KAJ9493125.1"/>
    <property type="molecule type" value="Genomic_DNA"/>
</dbReference>
<name>A0AAI9XDJ3_PENTH</name>
<dbReference type="InterPro" id="IPR054710">
    <property type="entry name" value="Tri101-like_N"/>
</dbReference>
<dbReference type="GO" id="GO:0016746">
    <property type="term" value="F:acyltransferase activity"/>
    <property type="evidence" value="ECO:0007669"/>
    <property type="project" value="UniProtKB-KW"/>
</dbReference>
<keyword evidence="5" id="KW-1185">Reference proteome</keyword>
<keyword evidence="1" id="KW-0808">Transferase</keyword>
<gene>
    <name evidence="4" type="ORF">VN97_g98</name>
</gene>
<protein>
    <recommendedName>
        <fullName evidence="3">Trichothecene 3-O-acetyltransferase-like N-terminal domain-containing protein</fullName>
    </recommendedName>
</protein>
<evidence type="ECO:0000313" key="4">
    <source>
        <dbReference type="EMBL" id="KAJ9493125.1"/>
    </source>
</evidence>
<keyword evidence="2" id="KW-0012">Acyltransferase</keyword>
<evidence type="ECO:0000313" key="5">
    <source>
        <dbReference type="Proteomes" id="UP001227192"/>
    </source>
</evidence>
<dbReference type="AlphaFoldDB" id="A0AAI9XDJ3"/>